<dbReference type="SUPFAM" id="SSF57667">
    <property type="entry name" value="beta-beta-alpha zinc fingers"/>
    <property type="match status" value="1"/>
</dbReference>
<keyword evidence="4" id="KW-0812">Transmembrane</keyword>
<dbReference type="SMART" id="SM00355">
    <property type="entry name" value="ZnF_C2H2"/>
    <property type="match status" value="2"/>
</dbReference>
<accession>A0ABY6U9L1</accession>
<dbReference type="Pfam" id="PF00096">
    <property type="entry name" value="zf-C2H2"/>
    <property type="match status" value="1"/>
</dbReference>
<evidence type="ECO:0000313" key="6">
    <source>
        <dbReference type="EMBL" id="VUC26777.1"/>
    </source>
</evidence>
<feature type="region of interest" description="Disordered" evidence="3">
    <location>
        <begin position="252"/>
        <end position="278"/>
    </location>
</feature>
<keyword evidence="1" id="KW-0479">Metal-binding</keyword>
<dbReference type="EMBL" id="CABFNS010000755">
    <property type="protein sequence ID" value="VUC26777.1"/>
    <property type="molecule type" value="Genomic_DNA"/>
</dbReference>
<feature type="region of interest" description="Disordered" evidence="3">
    <location>
        <begin position="315"/>
        <end position="340"/>
    </location>
</feature>
<dbReference type="InterPro" id="IPR013087">
    <property type="entry name" value="Znf_C2H2_type"/>
</dbReference>
<feature type="coiled-coil region" evidence="2">
    <location>
        <begin position="410"/>
        <end position="444"/>
    </location>
</feature>
<keyword evidence="4" id="KW-0472">Membrane</keyword>
<dbReference type="Proteomes" id="UP000766486">
    <property type="component" value="Unassembled WGS sequence"/>
</dbReference>
<reference evidence="6 7" key="1">
    <citation type="submission" date="2019-06" db="EMBL/GenBank/DDBJ databases">
        <authorList>
            <person name="Broberg M."/>
        </authorList>
    </citation>
    <scope>NUCLEOTIDE SEQUENCE [LARGE SCALE GENOMIC DNA]</scope>
</reference>
<feature type="region of interest" description="Disordered" evidence="3">
    <location>
        <begin position="353"/>
        <end position="409"/>
    </location>
</feature>
<feature type="transmembrane region" description="Helical" evidence="4">
    <location>
        <begin position="70"/>
        <end position="89"/>
    </location>
</feature>
<keyword evidence="1" id="KW-0862">Zinc</keyword>
<feature type="domain" description="C2H2-type" evidence="5">
    <location>
        <begin position="299"/>
        <end position="327"/>
    </location>
</feature>
<dbReference type="InterPro" id="IPR036236">
    <property type="entry name" value="Znf_C2H2_sf"/>
</dbReference>
<evidence type="ECO:0000256" key="2">
    <source>
        <dbReference type="SAM" id="Coils"/>
    </source>
</evidence>
<evidence type="ECO:0000256" key="4">
    <source>
        <dbReference type="SAM" id="Phobius"/>
    </source>
</evidence>
<evidence type="ECO:0000256" key="1">
    <source>
        <dbReference type="PROSITE-ProRule" id="PRU00042"/>
    </source>
</evidence>
<proteinExistence type="predicted"/>
<feature type="transmembrane region" description="Helical" evidence="4">
    <location>
        <begin position="109"/>
        <end position="128"/>
    </location>
</feature>
<evidence type="ECO:0000256" key="3">
    <source>
        <dbReference type="SAM" id="MobiDB-lite"/>
    </source>
</evidence>
<protein>
    <recommendedName>
        <fullName evidence="5">C2H2-type domain-containing protein</fullName>
    </recommendedName>
</protein>
<dbReference type="PROSITE" id="PS00028">
    <property type="entry name" value="ZINC_FINGER_C2H2_1"/>
    <property type="match status" value="1"/>
</dbReference>
<gene>
    <name evidence="6" type="ORF">CLO192961_LOCUS194128</name>
</gene>
<keyword evidence="4" id="KW-1133">Transmembrane helix</keyword>
<evidence type="ECO:0000259" key="5">
    <source>
        <dbReference type="PROSITE" id="PS50157"/>
    </source>
</evidence>
<keyword evidence="1" id="KW-0863">Zinc-finger</keyword>
<feature type="compositionally biased region" description="Basic and acidic residues" evidence="3">
    <location>
        <begin position="364"/>
        <end position="396"/>
    </location>
</feature>
<dbReference type="Gene3D" id="3.30.160.60">
    <property type="entry name" value="Classic Zinc Finger"/>
    <property type="match status" value="1"/>
</dbReference>
<evidence type="ECO:0000313" key="7">
    <source>
        <dbReference type="Proteomes" id="UP000766486"/>
    </source>
</evidence>
<organism evidence="6 7">
    <name type="scientific">Bionectria ochroleuca</name>
    <name type="common">Gliocladium roseum</name>
    <dbReference type="NCBI Taxonomy" id="29856"/>
    <lineage>
        <taxon>Eukaryota</taxon>
        <taxon>Fungi</taxon>
        <taxon>Dikarya</taxon>
        <taxon>Ascomycota</taxon>
        <taxon>Pezizomycotina</taxon>
        <taxon>Sordariomycetes</taxon>
        <taxon>Hypocreomycetidae</taxon>
        <taxon>Hypocreales</taxon>
        <taxon>Bionectriaceae</taxon>
        <taxon>Clonostachys</taxon>
    </lineage>
</organism>
<name>A0ABY6U9L1_BIOOC</name>
<keyword evidence="7" id="KW-1185">Reference proteome</keyword>
<sequence length="465" mass="52344">MSHIYHGFEDFVLNDISGLAVPTKALCKFKCLTDYAEVLEYEPQQPISDGEVVKEMIPAATRPRYATLQFVFYSWVLMKSLFCQLIWIWDPWDFKHDPQMKKRLRCATMPWAIPPALVILWGVCWMFWPPLPYSVPGEFTHDPQLPDPSGNAINVTSEFDDIDSEYHGHENMESDLPRVVNQIKTGATDFSPYDLSPRNFDNWENTDWIGTASDSILSSEVTLNTMPADDPFGAPLGGYSIMETSATMSSSMPQNLELNKGSSHTLSKSNTIGETTESSVRATASLTSTMDVSSTEKKFTCLDCGEGFTRASTLQRHQSEKHSDDPEIFPCPSTGCKRSDKQNAFKRAAHLTRHLKSCKKRPERQKSSQEDSSEHHSAYHIDDSHSSAVFDESKETGRKRKAADEENLNANTSEQVIDFLKKRRRQLLAEADAGERKVRAQREEARKLGECIKSLEGGYEDGAGM</sequence>
<keyword evidence="2" id="KW-0175">Coiled coil</keyword>
<feature type="compositionally biased region" description="Basic residues" evidence="3">
    <location>
        <begin position="353"/>
        <end position="363"/>
    </location>
</feature>
<comment type="caution">
    <text evidence="6">The sequence shown here is derived from an EMBL/GenBank/DDBJ whole genome shotgun (WGS) entry which is preliminary data.</text>
</comment>
<dbReference type="PROSITE" id="PS50157">
    <property type="entry name" value="ZINC_FINGER_C2H2_2"/>
    <property type="match status" value="1"/>
</dbReference>